<dbReference type="Proteomes" id="UP000005239">
    <property type="component" value="Unassembled WGS sequence"/>
</dbReference>
<reference evidence="2" key="1">
    <citation type="journal article" date="2008" name="Nat. Genet.">
        <title>The Pristionchus pacificus genome provides a unique perspective on nematode lifestyle and parasitism.</title>
        <authorList>
            <person name="Dieterich C."/>
            <person name="Clifton S.W."/>
            <person name="Schuster L.N."/>
            <person name="Chinwalla A."/>
            <person name="Delehaunty K."/>
            <person name="Dinkelacker I."/>
            <person name="Fulton L."/>
            <person name="Fulton R."/>
            <person name="Godfrey J."/>
            <person name="Minx P."/>
            <person name="Mitreva M."/>
            <person name="Roeseler W."/>
            <person name="Tian H."/>
            <person name="Witte H."/>
            <person name="Yang S.P."/>
            <person name="Wilson R.K."/>
            <person name="Sommer R.J."/>
        </authorList>
    </citation>
    <scope>NUCLEOTIDE SEQUENCE [LARGE SCALE GENOMIC DNA]</scope>
    <source>
        <strain evidence="2">PS312</strain>
    </source>
</reference>
<dbReference type="EnsemblMetazoa" id="PPA43395.1">
    <property type="protein sequence ID" value="PPA43395.1"/>
    <property type="gene ID" value="WBGene00281764"/>
</dbReference>
<keyword evidence="2" id="KW-1185">Reference proteome</keyword>
<accession>A0A8R1UXX7</accession>
<reference evidence="1" key="2">
    <citation type="submission" date="2022-06" db="UniProtKB">
        <authorList>
            <consortium name="EnsemblMetazoa"/>
        </authorList>
    </citation>
    <scope>IDENTIFICATION</scope>
    <source>
        <strain evidence="1">PS312</strain>
    </source>
</reference>
<name>A0A2A6BV16_PRIPA</name>
<dbReference type="AlphaFoldDB" id="A0A2A6BV16"/>
<evidence type="ECO:0000313" key="2">
    <source>
        <dbReference type="Proteomes" id="UP000005239"/>
    </source>
</evidence>
<organism evidence="1 2">
    <name type="scientific">Pristionchus pacificus</name>
    <name type="common">Parasitic nematode worm</name>
    <dbReference type="NCBI Taxonomy" id="54126"/>
    <lineage>
        <taxon>Eukaryota</taxon>
        <taxon>Metazoa</taxon>
        <taxon>Ecdysozoa</taxon>
        <taxon>Nematoda</taxon>
        <taxon>Chromadorea</taxon>
        <taxon>Rhabditida</taxon>
        <taxon>Rhabditina</taxon>
        <taxon>Diplogasteromorpha</taxon>
        <taxon>Diplogasteroidea</taxon>
        <taxon>Neodiplogasteridae</taxon>
        <taxon>Pristionchus</taxon>
    </lineage>
</organism>
<proteinExistence type="predicted"/>
<protein>
    <submittedName>
        <fullName evidence="1">Uncharacterized protein</fullName>
    </submittedName>
</protein>
<accession>A0A2A6BV16</accession>
<gene>
    <name evidence="1" type="primary">WBGene00281764</name>
</gene>
<sequence length="63" mass="7095">MTHTLRDRLSLVLFSTAISSASLRTSVILVDRLPAITCKATYEKYRRAGCTRCTIHHTTGLTW</sequence>
<evidence type="ECO:0000313" key="1">
    <source>
        <dbReference type="EnsemblMetazoa" id="PPA43395.1"/>
    </source>
</evidence>